<dbReference type="FunFam" id="2.40.128.260:FF:000002">
    <property type="entry name" value="Type IV secretion system protein VirB10"/>
    <property type="match status" value="1"/>
</dbReference>
<dbReference type="InterPro" id="IPR005498">
    <property type="entry name" value="T4SS_VirB10/TraB/TrbI"/>
</dbReference>
<accession>K9P1Q3</accession>
<protein>
    <submittedName>
        <fullName evidence="6">Type IV secretion system protein VirB10</fullName>
    </submittedName>
</protein>
<sequence>MADEIRGSSSGENIEDNVNVVGVAKSKKLFVIIVVLIATGLMYYFFFFNKESSEDEEDTQVTHVIEEKEVEKLRKDAGKPAQETAPRIMTPPPRLPELPPLVMPTVPDIPVVTKLLKPPVEEEIVEEYNIQEVPSPMNISPPEHEEISLPLPYKTITAEQPSFLGYDKEKRGAPMIAFGGGGEVAGGESGDGSVGGREDTRFTAWQGLEGTQSPSVRATRVGDTRYIILQGNMIDAVLETAINSDISGVLRAVVSRDVYASSGDTVLIPKGSRLIGSYFFDSAGNNVRVDVNWSRVILPHGVDVQIASSGTDELGRNGISGVVDNKVGSILTSTIFLAGISFGTAYVTDKIPSLKSETVKVEAPTDGKDGKKTTSTSLSTKIVSDAIKDFSESMKEIVNKYSNRTPTVYVDQGTVMKVFVNQDVVFPRDAVR</sequence>
<evidence type="ECO:0000256" key="3">
    <source>
        <dbReference type="ARBA" id="ARBA00022692"/>
    </source>
</evidence>
<keyword evidence="5" id="KW-0472">Membrane</keyword>
<name>K9P1Q3_ANAPH</name>
<gene>
    <name evidence="6" type="primary">virB10</name>
</gene>
<dbReference type="RefSeq" id="WP_064660097.1">
    <property type="nucleotide sequence ID" value="NZ_FLLZ01000057.1"/>
</dbReference>
<dbReference type="CDD" id="cd16429">
    <property type="entry name" value="VirB10"/>
    <property type="match status" value="1"/>
</dbReference>
<dbReference type="EMBL" id="JX415964">
    <property type="protein sequence ID" value="AFY26816.1"/>
    <property type="molecule type" value="Genomic_DNA"/>
</dbReference>
<keyword evidence="4" id="KW-1133">Transmembrane helix</keyword>
<evidence type="ECO:0000256" key="5">
    <source>
        <dbReference type="ARBA" id="ARBA00023136"/>
    </source>
</evidence>
<dbReference type="InterPro" id="IPR042217">
    <property type="entry name" value="T4SS_VirB10/TrbI"/>
</dbReference>
<proteinExistence type="inferred from homology"/>
<comment type="similarity">
    <text evidence="2">Belongs to the TrbI/VirB10 family.</text>
</comment>
<evidence type="ECO:0000256" key="1">
    <source>
        <dbReference type="ARBA" id="ARBA00004167"/>
    </source>
</evidence>
<evidence type="ECO:0000313" key="6">
    <source>
        <dbReference type="EMBL" id="AFY26816.1"/>
    </source>
</evidence>
<dbReference type="AlphaFoldDB" id="K9P1Q3"/>
<comment type="subcellular location">
    <subcellularLocation>
        <location evidence="1">Membrane</location>
        <topology evidence="1">Single-pass membrane protein</topology>
    </subcellularLocation>
</comment>
<evidence type="ECO:0000256" key="2">
    <source>
        <dbReference type="ARBA" id="ARBA00010265"/>
    </source>
</evidence>
<reference evidence="6" key="1">
    <citation type="journal article" date="2012" name="BMC Genomics">
        <title>Structure of the type IV secretion system in different strains of Anaplasma phagocytophilum.</title>
        <authorList>
            <person name="Al-Khedery B."/>
            <person name="Lundgren A.M."/>
            <person name="Stuen S."/>
            <person name="Granquist E.G."/>
            <person name="Munderloh U.G."/>
            <person name="Nelson C.M."/>
            <person name="Alleman A.R."/>
            <person name="Mahan S.M."/>
            <person name="Barbet A.F."/>
        </authorList>
    </citation>
    <scope>NUCLEOTIDE SEQUENCE</scope>
    <source>
        <strain evidence="6">NorLamb-V1</strain>
    </source>
</reference>
<dbReference type="Pfam" id="PF03743">
    <property type="entry name" value="TrbI"/>
    <property type="match status" value="1"/>
</dbReference>
<dbReference type="Gene3D" id="2.40.128.260">
    <property type="entry name" value="Type IV secretion system, VirB10/TraB/TrbI"/>
    <property type="match status" value="1"/>
</dbReference>
<keyword evidence="3" id="KW-0812">Transmembrane</keyword>
<organism evidence="6">
    <name type="scientific">Anaplasma phagocytophilum</name>
    <name type="common">Ehrlichia phagocytophila</name>
    <dbReference type="NCBI Taxonomy" id="948"/>
    <lineage>
        <taxon>Bacteria</taxon>
        <taxon>Pseudomonadati</taxon>
        <taxon>Pseudomonadota</taxon>
        <taxon>Alphaproteobacteria</taxon>
        <taxon>Rickettsiales</taxon>
        <taxon>Anaplasmataceae</taxon>
        <taxon>Anaplasma</taxon>
        <taxon>phagocytophilum group</taxon>
    </lineage>
</organism>
<evidence type="ECO:0000256" key="4">
    <source>
        <dbReference type="ARBA" id="ARBA00022989"/>
    </source>
</evidence>
<dbReference type="GO" id="GO:0016020">
    <property type="term" value="C:membrane"/>
    <property type="evidence" value="ECO:0007669"/>
    <property type="project" value="UniProtKB-SubCell"/>
</dbReference>